<organism evidence="1 2">
    <name type="scientific">Thelephora ganbajun</name>
    <name type="common">Ganba fungus</name>
    <dbReference type="NCBI Taxonomy" id="370292"/>
    <lineage>
        <taxon>Eukaryota</taxon>
        <taxon>Fungi</taxon>
        <taxon>Dikarya</taxon>
        <taxon>Basidiomycota</taxon>
        <taxon>Agaricomycotina</taxon>
        <taxon>Agaricomycetes</taxon>
        <taxon>Thelephorales</taxon>
        <taxon>Thelephoraceae</taxon>
        <taxon>Thelephora</taxon>
    </lineage>
</organism>
<gene>
    <name evidence="1" type="ORF">BDM02DRAFT_1470650</name>
</gene>
<sequence>MQLKTFGDISSVLTLTSPSRLNLPEIYEVTKEGLSSFFPHTPTPYYKFGQLEEALVLAIEHDVKPIQKTLYYALVTHTDIGVEDSSEPYEIHPILSSRPEIIKTSQHLQTQLISHFTPILFTVSTAGHMACTDALAEHWMTSVIGPALSDPTGGVSAPIETLQKICEIDWMELGLCEECVRDKREEWKGEINTIWEKMDEWLNIP</sequence>
<keyword evidence="2" id="KW-1185">Reference proteome</keyword>
<evidence type="ECO:0000313" key="2">
    <source>
        <dbReference type="Proteomes" id="UP000886501"/>
    </source>
</evidence>
<name>A0ACB6Z187_THEGA</name>
<comment type="caution">
    <text evidence="1">The sequence shown here is derived from an EMBL/GenBank/DDBJ whole genome shotgun (WGS) entry which is preliminary data.</text>
</comment>
<dbReference type="Proteomes" id="UP000886501">
    <property type="component" value="Unassembled WGS sequence"/>
</dbReference>
<protein>
    <submittedName>
        <fullName evidence="1">Uncharacterized protein</fullName>
    </submittedName>
</protein>
<reference evidence="1" key="2">
    <citation type="journal article" date="2020" name="Nat. Commun.">
        <title>Large-scale genome sequencing of mycorrhizal fungi provides insights into the early evolution of symbiotic traits.</title>
        <authorList>
            <person name="Miyauchi S."/>
            <person name="Kiss E."/>
            <person name="Kuo A."/>
            <person name="Drula E."/>
            <person name="Kohler A."/>
            <person name="Sanchez-Garcia M."/>
            <person name="Morin E."/>
            <person name="Andreopoulos B."/>
            <person name="Barry K.W."/>
            <person name="Bonito G."/>
            <person name="Buee M."/>
            <person name="Carver A."/>
            <person name="Chen C."/>
            <person name="Cichocki N."/>
            <person name="Clum A."/>
            <person name="Culley D."/>
            <person name="Crous P.W."/>
            <person name="Fauchery L."/>
            <person name="Girlanda M."/>
            <person name="Hayes R.D."/>
            <person name="Keri Z."/>
            <person name="LaButti K."/>
            <person name="Lipzen A."/>
            <person name="Lombard V."/>
            <person name="Magnuson J."/>
            <person name="Maillard F."/>
            <person name="Murat C."/>
            <person name="Nolan M."/>
            <person name="Ohm R.A."/>
            <person name="Pangilinan J."/>
            <person name="Pereira M.F."/>
            <person name="Perotto S."/>
            <person name="Peter M."/>
            <person name="Pfister S."/>
            <person name="Riley R."/>
            <person name="Sitrit Y."/>
            <person name="Stielow J.B."/>
            <person name="Szollosi G."/>
            <person name="Zifcakova L."/>
            <person name="Stursova M."/>
            <person name="Spatafora J.W."/>
            <person name="Tedersoo L."/>
            <person name="Vaario L.M."/>
            <person name="Yamada A."/>
            <person name="Yan M."/>
            <person name="Wang P."/>
            <person name="Xu J."/>
            <person name="Bruns T."/>
            <person name="Baldrian P."/>
            <person name="Vilgalys R."/>
            <person name="Dunand C."/>
            <person name="Henrissat B."/>
            <person name="Grigoriev I.V."/>
            <person name="Hibbett D."/>
            <person name="Nagy L.G."/>
            <person name="Martin F.M."/>
        </authorList>
    </citation>
    <scope>NUCLEOTIDE SEQUENCE</scope>
    <source>
        <strain evidence="1">P2</strain>
    </source>
</reference>
<accession>A0ACB6Z187</accession>
<proteinExistence type="predicted"/>
<dbReference type="EMBL" id="MU118225">
    <property type="protein sequence ID" value="KAF9643431.1"/>
    <property type="molecule type" value="Genomic_DNA"/>
</dbReference>
<reference evidence="1" key="1">
    <citation type="submission" date="2019-10" db="EMBL/GenBank/DDBJ databases">
        <authorList>
            <consortium name="DOE Joint Genome Institute"/>
            <person name="Kuo A."/>
            <person name="Miyauchi S."/>
            <person name="Kiss E."/>
            <person name="Drula E."/>
            <person name="Kohler A."/>
            <person name="Sanchez-Garcia M."/>
            <person name="Andreopoulos B."/>
            <person name="Barry K.W."/>
            <person name="Bonito G."/>
            <person name="Buee M."/>
            <person name="Carver A."/>
            <person name="Chen C."/>
            <person name="Cichocki N."/>
            <person name="Clum A."/>
            <person name="Culley D."/>
            <person name="Crous P.W."/>
            <person name="Fauchery L."/>
            <person name="Girlanda M."/>
            <person name="Hayes R."/>
            <person name="Keri Z."/>
            <person name="Labutti K."/>
            <person name="Lipzen A."/>
            <person name="Lombard V."/>
            <person name="Magnuson J."/>
            <person name="Maillard F."/>
            <person name="Morin E."/>
            <person name="Murat C."/>
            <person name="Nolan M."/>
            <person name="Ohm R."/>
            <person name="Pangilinan J."/>
            <person name="Pereira M."/>
            <person name="Perotto S."/>
            <person name="Peter M."/>
            <person name="Riley R."/>
            <person name="Sitrit Y."/>
            <person name="Stielow B."/>
            <person name="Szollosi G."/>
            <person name="Zifcakova L."/>
            <person name="Stursova M."/>
            <person name="Spatafora J.W."/>
            <person name="Tedersoo L."/>
            <person name="Vaario L.-M."/>
            <person name="Yamada A."/>
            <person name="Yan M."/>
            <person name="Wang P."/>
            <person name="Xu J."/>
            <person name="Bruns T."/>
            <person name="Baldrian P."/>
            <person name="Vilgalys R."/>
            <person name="Henrissat B."/>
            <person name="Grigoriev I.V."/>
            <person name="Hibbett D."/>
            <person name="Nagy L.G."/>
            <person name="Martin F.M."/>
        </authorList>
    </citation>
    <scope>NUCLEOTIDE SEQUENCE</scope>
    <source>
        <strain evidence="1">P2</strain>
    </source>
</reference>
<evidence type="ECO:0000313" key="1">
    <source>
        <dbReference type="EMBL" id="KAF9643431.1"/>
    </source>
</evidence>